<evidence type="ECO:0008006" key="3">
    <source>
        <dbReference type="Google" id="ProtNLM"/>
    </source>
</evidence>
<proteinExistence type="predicted"/>
<organism evidence="1 2">
    <name type="scientific">Lentinula edodes</name>
    <name type="common">Shiitake mushroom</name>
    <name type="synonym">Lentinus edodes</name>
    <dbReference type="NCBI Taxonomy" id="5353"/>
    <lineage>
        <taxon>Eukaryota</taxon>
        <taxon>Fungi</taxon>
        <taxon>Dikarya</taxon>
        <taxon>Basidiomycota</taxon>
        <taxon>Agaricomycotina</taxon>
        <taxon>Agaricomycetes</taxon>
        <taxon>Agaricomycetidae</taxon>
        <taxon>Agaricales</taxon>
        <taxon>Marasmiineae</taxon>
        <taxon>Omphalotaceae</taxon>
        <taxon>Lentinula</taxon>
    </lineage>
</organism>
<dbReference type="STRING" id="5353.A0A1Q3ERV0"/>
<reference evidence="1 2" key="1">
    <citation type="submission" date="2016-08" db="EMBL/GenBank/DDBJ databases">
        <authorList>
            <consortium name="Lentinula edodes genome sequencing consortium"/>
            <person name="Sakamoto Y."/>
            <person name="Nakade K."/>
            <person name="Sato S."/>
            <person name="Yoshida Y."/>
            <person name="Miyazaki K."/>
            <person name="Natsume S."/>
            <person name="Konno N."/>
        </authorList>
    </citation>
    <scope>NUCLEOTIDE SEQUENCE [LARGE SCALE GENOMIC DNA]</scope>
    <source>
        <strain evidence="1 2">NBRC 111202</strain>
    </source>
</reference>
<sequence>MRGGCVGIANVWMPAERPTHKWSLFFLCDLADSGFLIVVYLQGLQYMHHNNVAHRDCSINNMVMDAGTMYSDQYHPVDLSMKYDWSGEACYES</sequence>
<dbReference type="EMBL" id="BDGU01001344">
    <property type="protein sequence ID" value="GAW09844.1"/>
    <property type="molecule type" value="Genomic_DNA"/>
</dbReference>
<accession>A0A1Q3ERV0</accession>
<reference evidence="1 2" key="2">
    <citation type="submission" date="2017-02" db="EMBL/GenBank/DDBJ databases">
        <title>A genome survey and senescence transcriptome analysis in Lentinula edodes.</title>
        <authorList>
            <person name="Sakamoto Y."/>
            <person name="Nakade K."/>
            <person name="Sato S."/>
            <person name="Yoshida Y."/>
            <person name="Miyazaki K."/>
            <person name="Natsume S."/>
            <person name="Konno N."/>
        </authorList>
    </citation>
    <scope>NUCLEOTIDE SEQUENCE [LARGE SCALE GENOMIC DNA]</scope>
    <source>
        <strain evidence="1 2">NBRC 111202</strain>
    </source>
</reference>
<gene>
    <name evidence="1" type="ORF">LENED_012043</name>
</gene>
<dbReference type="AlphaFoldDB" id="A0A1Q3ERV0"/>
<comment type="caution">
    <text evidence="1">The sequence shown here is derived from an EMBL/GenBank/DDBJ whole genome shotgun (WGS) entry which is preliminary data.</text>
</comment>
<protein>
    <recommendedName>
        <fullName evidence="3">Protein kinase domain-containing protein</fullName>
    </recommendedName>
</protein>
<evidence type="ECO:0000313" key="1">
    <source>
        <dbReference type="EMBL" id="GAW09844.1"/>
    </source>
</evidence>
<dbReference type="Proteomes" id="UP000188533">
    <property type="component" value="Unassembled WGS sequence"/>
</dbReference>
<evidence type="ECO:0000313" key="2">
    <source>
        <dbReference type="Proteomes" id="UP000188533"/>
    </source>
</evidence>
<dbReference type="SUPFAM" id="SSF56112">
    <property type="entry name" value="Protein kinase-like (PK-like)"/>
    <property type="match status" value="1"/>
</dbReference>
<name>A0A1Q3ERV0_LENED</name>
<dbReference type="InterPro" id="IPR011009">
    <property type="entry name" value="Kinase-like_dom_sf"/>
</dbReference>
<keyword evidence="2" id="KW-1185">Reference proteome</keyword>